<evidence type="ECO:0000313" key="10">
    <source>
        <dbReference type="Proteomes" id="UP000030145"/>
    </source>
</evidence>
<dbReference type="GO" id="GO:0022857">
    <property type="term" value="F:transmembrane transporter activity"/>
    <property type="evidence" value="ECO:0007669"/>
    <property type="project" value="InterPro"/>
</dbReference>
<dbReference type="Gene3D" id="1.10.3470.10">
    <property type="entry name" value="ABC transporter involved in vitamin B12 uptake, BtuC"/>
    <property type="match status" value="1"/>
</dbReference>
<dbReference type="InterPro" id="IPR000522">
    <property type="entry name" value="ABC_transptr_permease_BtuC"/>
</dbReference>
<feature type="transmembrane region" description="Helical" evidence="8">
    <location>
        <begin position="301"/>
        <end position="318"/>
    </location>
</feature>
<evidence type="ECO:0000256" key="4">
    <source>
        <dbReference type="ARBA" id="ARBA00022475"/>
    </source>
</evidence>
<dbReference type="Pfam" id="PF01032">
    <property type="entry name" value="FecCD"/>
    <property type="match status" value="1"/>
</dbReference>
<dbReference type="EMBL" id="JRVJ01000004">
    <property type="protein sequence ID" value="KGM18990.1"/>
    <property type="molecule type" value="Genomic_DNA"/>
</dbReference>
<dbReference type="GO" id="GO:0005886">
    <property type="term" value="C:plasma membrane"/>
    <property type="evidence" value="ECO:0007669"/>
    <property type="project" value="UniProtKB-SubCell"/>
</dbReference>
<feature type="transmembrane region" description="Helical" evidence="8">
    <location>
        <begin position="232"/>
        <end position="256"/>
    </location>
</feature>
<keyword evidence="4" id="KW-1003">Cell membrane</keyword>
<dbReference type="GO" id="GO:0033214">
    <property type="term" value="P:siderophore-iron import into cell"/>
    <property type="evidence" value="ECO:0007669"/>
    <property type="project" value="TreeGrafter"/>
</dbReference>
<name>A0A0A2DII1_9CORY</name>
<dbReference type="PANTHER" id="PTHR30472">
    <property type="entry name" value="FERRIC ENTEROBACTIN TRANSPORT SYSTEM PERMEASE PROTEIN"/>
    <property type="match status" value="1"/>
</dbReference>
<dbReference type="AlphaFoldDB" id="A0A0A2DII1"/>
<evidence type="ECO:0000256" key="2">
    <source>
        <dbReference type="ARBA" id="ARBA00007935"/>
    </source>
</evidence>
<keyword evidence="3" id="KW-0813">Transport</keyword>
<evidence type="ECO:0000256" key="3">
    <source>
        <dbReference type="ARBA" id="ARBA00022448"/>
    </source>
</evidence>
<feature type="transmembrane region" description="Helical" evidence="8">
    <location>
        <begin position="83"/>
        <end position="102"/>
    </location>
</feature>
<gene>
    <name evidence="9" type="ORF">MA47_04580</name>
</gene>
<proteinExistence type="inferred from homology"/>
<dbReference type="SUPFAM" id="SSF81345">
    <property type="entry name" value="ABC transporter involved in vitamin B12 uptake, BtuC"/>
    <property type="match status" value="1"/>
</dbReference>
<dbReference type="FunFam" id="1.10.3470.10:FF:000001">
    <property type="entry name" value="Vitamin B12 ABC transporter permease BtuC"/>
    <property type="match status" value="1"/>
</dbReference>
<feature type="transmembrane region" description="Helical" evidence="8">
    <location>
        <begin position="183"/>
        <end position="202"/>
    </location>
</feature>
<comment type="subcellular location">
    <subcellularLocation>
        <location evidence="1">Cell membrane</location>
        <topology evidence="1">Multi-pass membrane protein</topology>
    </subcellularLocation>
</comment>
<dbReference type="CDD" id="cd06550">
    <property type="entry name" value="TM_ABC_iron-siderophores_like"/>
    <property type="match status" value="1"/>
</dbReference>
<keyword evidence="7 8" id="KW-0472">Membrane</keyword>
<evidence type="ECO:0000256" key="7">
    <source>
        <dbReference type="ARBA" id="ARBA00023136"/>
    </source>
</evidence>
<comment type="caution">
    <text evidence="9">The sequence shown here is derived from an EMBL/GenBank/DDBJ whole genome shotgun (WGS) entry which is preliminary data.</text>
</comment>
<protein>
    <submittedName>
        <fullName evidence="9">Iron ABC transporter permease</fullName>
    </submittedName>
</protein>
<keyword evidence="10" id="KW-1185">Reference proteome</keyword>
<evidence type="ECO:0000256" key="1">
    <source>
        <dbReference type="ARBA" id="ARBA00004651"/>
    </source>
</evidence>
<feature type="transmembrane region" description="Helical" evidence="8">
    <location>
        <begin position="141"/>
        <end position="163"/>
    </location>
</feature>
<comment type="similarity">
    <text evidence="2">Belongs to the binding-protein-dependent transport system permease family. FecCD subfamily.</text>
</comment>
<reference evidence="9 10" key="1">
    <citation type="submission" date="2014-10" db="EMBL/GenBank/DDBJ databases">
        <title>Whole Genome sequence of Corynebacterium auriscanis strain CIP 106629.</title>
        <authorList>
            <person name="Hassan S.S."/>
            <person name="Jamal S.B."/>
            <person name="Tiwari S."/>
            <person name="Oliveira L.D.C."/>
            <person name="Souza F."/>
            <person name="Mariano D.C."/>
            <person name="Almeida S."/>
            <person name="Dorella F."/>
            <person name="Pereira F."/>
            <person name="Carvalho A."/>
            <person name="Leal C.A."/>
            <person name="Soares S.D.C."/>
            <person name="Figueiredo H.C."/>
            <person name="Silva A."/>
            <person name="Azevedo V.A."/>
        </authorList>
    </citation>
    <scope>NUCLEOTIDE SEQUENCE [LARGE SCALE GENOMIC DNA]</scope>
    <source>
        <strain evidence="9 10">CIP 106629</strain>
    </source>
</reference>
<keyword evidence="5 8" id="KW-0812">Transmembrane</keyword>
<keyword evidence="6 8" id="KW-1133">Transmembrane helix</keyword>
<organism evidence="9 10">
    <name type="scientific">Corynebacterium auriscanis</name>
    <dbReference type="NCBI Taxonomy" id="99807"/>
    <lineage>
        <taxon>Bacteria</taxon>
        <taxon>Bacillati</taxon>
        <taxon>Actinomycetota</taxon>
        <taxon>Actinomycetes</taxon>
        <taxon>Mycobacteriales</taxon>
        <taxon>Corynebacteriaceae</taxon>
        <taxon>Corynebacterium</taxon>
    </lineage>
</organism>
<evidence type="ECO:0000256" key="8">
    <source>
        <dbReference type="SAM" id="Phobius"/>
    </source>
</evidence>
<evidence type="ECO:0000256" key="5">
    <source>
        <dbReference type="ARBA" id="ARBA00022692"/>
    </source>
</evidence>
<evidence type="ECO:0000313" key="9">
    <source>
        <dbReference type="EMBL" id="KGM18990.1"/>
    </source>
</evidence>
<dbReference type="PANTHER" id="PTHR30472:SF1">
    <property type="entry name" value="FE(3+) DICITRATE TRANSPORT SYSTEM PERMEASE PROTEIN FECC-RELATED"/>
    <property type="match status" value="1"/>
</dbReference>
<dbReference type="InterPro" id="IPR037294">
    <property type="entry name" value="ABC_BtuC-like"/>
</dbReference>
<evidence type="ECO:0000256" key="6">
    <source>
        <dbReference type="ARBA" id="ARBA00022989"/>
    </source>
</evidence>
<accession>A0A0A2DII1</accession>
<dbReference type="Proteomes" id="UP000030145">
    <property type="component" value="Unassembled WGS sequence"/>
</dbReference>
<sequence length="325" mass="33017">MLILLLVIALLSAASLAFGTRAVPLSTLPDALLHPSPDNPWDQRIISELRLPRTVLALVVGAALGVAGALVQGHTRNPLADPGLLGVNAGAALAVVIGFTWLGATTVLATSVLALIGALVATVLVFAVAQVVGNRSDPLTLVLTGAALTAVVSSATTAIVFSSSNNLDRMRMWTVGSLIGRDGSFVSAITPALLVVILLALCSAPQLNSLALGEDVAESLGISVTFARASGIGLIAILAGISTAAAGPIGFVGLLVPPVMRSTIGPDYRWLLPSSALAGAILLLASDIVGRLIAHPGEIQVGIVLAFVGAPVFIAMMARRRLVRP</sequence>
<feature type="transmembrane region" description="Helical" evidence="8">
    <location>
        <begin position="268"/>
        <end position="289"/>
    </location>
</feature>
<feature type="transmembrane region" description="Helical" evidence="8">
    <location>
        <begin position="108"/>
        <end position="129"/>
    </location>
</feature>